<accession>A0A7X1E580</accession>
<dbReference type="EMBL" id="JACHVA010000126">
    <property type="protein sequence ID" value="MBC2603380.1"/>
    <property type="molecule type" value="Genomic_DNA"/>
</dbReference>
<feature type="chain" id="PRO_5031262770" evidence="1">
    <location>
        <begin position="26"/>
        <end position="365"/>
    </location>
</feature>
<dbReference type="Proteomes" id="UP000525652">
    <property type="component" value="Unassembled WGS sequence"/>
</dbReference>
<reference evidence="2 3" key="1">
    <citation type="submission" date="2020-07" db="EMBL/GenBank/DDBJ databases">
        <authorList>
            <person name="Feng X."/>
        </authorList>
    </citation>
    <scope>NUCLEOTIDE SEQUENCE [LARGE SCALE GENOMIC DNA]</scope>
    <source>
        <strain evidence="2 3">JCM14086</strain>
    </source>
</reference>
<keyword evidence="1" id="KW-0732">Signal</keyword>
<protein>
    <submittedName>
        <fullName evidence="2">DUF481 domain-containing protein</fullName>
    </submittedName>
</protein>
<comment type="caution">
    <text evidence="2">The sequence shown here is derived from an EMBL/GenBank/DDBJ whole genome shotgun (WGS) entry which is preliminary data.</text>
</comment>
<dbReference type="AlphaFoldDB" id="A0A7X1E580"/>
<name>A0A7X1E580_9BACT</name>
<dbReference type="Pfam" id="PF04338">
    <property type="entry name" value="DUF481"/>
    <property type="match status" value="1"/>
</dbReference>
<sequence>MLRLSGPRTWLCLLATLGIGSTLWAEDVDPEDWIPPAARENPKYDWMQLTSGEWLKGEFSHMYEDSVVFDSDILGELTIGWGGVKRVRFRNPMGVRLDDRTVHYDTIRMLDGDITLESSEETVPKSQVVSITPVYKTEWSRWKLEGKVAFDFQSGNTDETRYTTTLSATRRTVSTRFNGDYIGNYTKTDGDETANNHRASSNFDYFFDERLFIRAIDAEYYRDRFQNINTQVTVGAGVGYKFIDTSKLDWEIQFGPAYQYTEFAQVPAGSDRTVSSPAIVLSSTLGWDITADLDYTLNYQGTLTNRESGLYSQHIVSSLDYELTSVFDVFLMLQLDRVEEPQQRADGSTPRKNDLTVSVGLGIDI</sequence>
<evidence type="ECO:0000256" key="1">
    <source>
        <dbReference type="SAM" id="SignalP"/>
    </source>
</evidence>
<dbReference type="InterPro" id="IPR007433">
    <property type="entry name" value="DUF481"/>
</dbReference>
<evidence type="ECO:0000313" key="3">
    <source>
        <dbReference type="Proteomes" id="UP000525652"/>
    </source>
</evidence>
<proteinExistence type="predicted"/>
<evidence type="ECO:0000313" key="2">
    <source>
        <dbReference type="EMBL" id="MBC2603380.1"/>
    </source>
</evidence>
<organism evidence="2 3">
    <name type="scientific">Puniceicoccus vermicola</name>
    <dbReference type="NCBI Taxonomy" id="388746"/>
    <lineage>
        <taxon>Bacteria</taxon>
        <taxon>Pseudomonadati</taxon>
        <taxon>Verrucomicrobiota</taxon>
        <taxon>Opitutia</taxon>
        <taxon>Puniceicoccales</taxon>
        <taxon>Puniceicoccaceae</taxon>
        <taxon>Puniceicoccus</taxon>
    </lineage>
</organism>
<keyword evidence="3" id="KW-1185">Reference proteome</keyword>
<gene>
    <name evidence="2" type="ORF">H5P30_16475</name>
</gene>
<feature type="signal peptide" evidence="1">
    <location>
        <begin position="1"/>
        <end position="25"/>
    </location>
</feature>